<dbReference type="PATRIC" id="fig|56107.3.peg.573"/>
<dbReference type="GO" id="GO:0004803">
    <property type="term" value="F:transposase activity"/>
    <property type="evidence" value="ECO:0007669"/>
    <property type="project" value="InterPro"/>
</dbReference>
<gene>
    <name evidence="2" type="ORF">Cylst_0516</name>
</gene>
<organism evidence="2 3">
    <name type="scientific">Cylindrospermum stagnale PCC 7417</name>
    <dbReference type="NCBI Taxonomy" id="56107"/>
    <lineage>
        <taxon>Bacteria</taxon>
        <taxon>Bacillati</taxon>
        <taxon>Cyanobacteriota</taxon>
        <taxon>Cyanophyceae</taxon>
        <taxon>Nostocales</taxon>
        <taxon>Nostocaceae</taxon>
        <taxon>Cylindrospermum</taxon>
    </lineage>
</organism>
<dbReference type="STRING" id="56107.Cylst_0516"/>
<dbReference type="InterPro" id="IPR036515">
    <property type="entry name" value="Transposase_17_sf"/>
</dbReference>
<dbReference type="Pfam" id="PF01797">
    <property type="entry name" value="Y1_Tnp"/>
    <property type="match status" value="1"/>
</dbReference>
<dbReference type="OrthoDB" id="9794403at2"/>
<dbReference type="PANTHER" id="PTHR36966:SF1">
    <property type="entry name" value="REP-ASSOCIATED TYROSINE TRANSPOSASE"/>
    <property type="match status" value="1"/>
</dbReference>
<reference evidence="2 3" key="1">
    <citation type="submission" date="2012-06" db="EMBL/GenBank/DDBJ databases">
        <title>Finished chromosome of genome of Cylindrospermum stagnale PCC 7417.</title>
        <authorList>
            <consortium name="US DOE Joint Genome Institute"/>
            <person name="Gugger M."/>
            <person name="Coursin T."/>
            <person name="Rippka R."/>
            <person name="Tandeau De Marsac N."/>
            <person name="Huntemann M."/>
            <person name="Wei C.-L."/>
            <person name="Han J."/>
            <person name="Detter J.C."/>
            <person name="Han C."/>
            <person name="Tapia R."/>
            <person name="Chen A."/>
            <person name="Kyrpides N."/>
            <person name="Mavromatis K."/>
            <person name="Markowitz V."/>
            <person name="Szeto E."/>
            <person name="Ivanova N."/>
            <person name="Pagani I."/>
            <person name="Pati A."/>
            <person name="Goodwin L."/>
            <person name="Nordberg H.P."/>
            <person name="Cantor M.N."/>
            <person name="Hua S.X."/>
            <person name="Woyke T."/>
            <person name="Kerfeld C.A."/>
        </authorList>
    </citation>
    <scope>NUCLEOTIDE SEQUENCE [LARGE SCALE GENOMIC DNA]</scope>
    <source>
        <strain evidence="2 3">PCC 7417</strain>
    </source>
</reference>
<dbReference type="InterPro" id="IPR002686">
    <property type="entry name" value="Transposase_17"/>
</dbReference>
<dbReference type="SMART" id="SM01321">
    <property type="entry name" value="Y1_Tnp"/>
    <property type="match status" value="1"/>
</dbReference>
<feature type="domain" description="Transposase IS200-like" evidence="1">
    <location>
        <begin position="21"/>
        <end position="151"/>
    </location>
</feature>
<dbReference type="Gene3D" id="3.30.70.1290">
    <property type="entry name" value="Transposase IS200-like"/>
    <property type="match status" value="1"/>
</dbReference>
<evidence type="ECO:0000313" key="3">
    <source>
        <dbReference type="Proteomes" id="UP000010475"/>
    </source>
</evidence>
<dbReference type="RefSeq" id="WP_015206112.1">
    <property type="nucleotide sequence ID" value="NC_019757.1"/>
</dbReference>
<evidence type="ECO:0000259" key="1">
    <source>
        <dbReference type="SMART" id="SM01321"/>
    </source>
</evidence>
<accession>K9WR36</accession>
<proteinExistence type="predicted"/>
<protein>
    <submittedName>
        <fullName evidence="2">Transposase</fullName>
    </submittedName>
</protein>
<dbReference type="GO" id="GO:0043565">
    <property type="term" value="F:sequence-specific DNA binding"/>
    <property type="evidence" value="ECO:0007669"/>
    <property type="project" value="TreeGrafter"/>
</dbReference>
<dbReference type="AlphaFoldDB" id="K9WR36"/>
<dbReference type="eggNOG" id="COG1943">
    <property type="taxonomic scope" value="Bacteria"/>
</dbReference>
<evidence type="ECO:0000313" key="2">
    <source>
        <dbReference type="EMBL" id="AFZ22855.1"/>
    </source>
</evidence>
<dbReference type="InterPro" id="IPR052715">
    <property type="entry name" value="RAYT_transposase"/>
</dbReference>
<sequence length="171" mass="20219">MKYNPDIRHRRSIRLRGYDYSQPGAYFVTICTQHHECFLGELVNGDMKFIVRGGIAYQFWLHIPNHFPNVELDEFVFMPNHIHGIIVITDKFTLKKPTLGQIVAYYKYQTTKIINQIDDTPGLRIWQRNYYDRIIRNQNTLHIAQQYILANPLRWPKDPHNPRRGGVSPPS</sequence>
<keyword evidence="3" id="KW-1185">Reference proteome</keyword>
<dbReference type="SUPFAM" id="SSF143422">
    <property type="entry name" value="Transposase IS200-like"/>
    <property type="match status" value="1"/>
</dbReference>
<dbReference type="GO" id="GO:0006313">
    <property type="term" value="P:DNA transposition"/>
    <property type="evidence" value="ECO:0007669"/>
    <property type="project" value="InterPro"/>
</dbReference>
<dbReference type="EMBL" id="CP003642">
    <property type="protein sequence ID" value="AFZ22855.1"/>
    <property type="molecule type" value="Genomic_DNA"/>
</dbReference>
<dbReference type="KEGG" id="csg:Cylst_0516"/>
<name>K9WR36_9NOST</name>
<dbReference type="PANTHER" id="PTHR36966">
    <property type="entry name" value="REP-ASSOCIATED TYROSINE TRANSPOSASE"/>
    <property type="match status" value="1"/>
</dbReference>
<dbReference type="Proteomes" id="UP000010475">
    <property type="component" value="Chromosome"/>
</dbReference>
<dbReference type="HOGENOM" id="CLU_101329_0_0_3"/>